<evidence type="ECO:0000313" key="8">
    <source>
        <dbReference type="EMBL" id="MCI09855.1"/>
    </source>
</evidence>
<comment type="subcellular location">
    <subcellularLocation>
        <location evidence="2">Cytoplasm</location>
    </subcellularLocation>
    <subcellularLocation>
        <location evidence="1">Nucleus</location>
    </subcellularLocation>
</comment>
<sequence>SVFRTDAVKYALVGLMRDLRGITMATNSRRTYGFLFDWLYPAHMPILLKGISHWTDNPEEASEMRFGDSNLWGCCLKPSIDCDSTSTVFSSWIVTCSNTLPCSHSILFGKEQGRLDQLLGTHKL</sequence>
<keyword evidence="4" id="KW-0813">Transport</keyword>
<evidence type="ECO:0000256" key="6">
    <source>
        <dbReference type="ARBA" id="ARBA00022927"/>
    </source>
</evidence>
<dbReference type="EMBL" id="LXQA010074124">
    <property type="protein sequence ID" value="MCI09855.1"/>
    <property type="molecule type" value="Genomic_DNA"/>
</dbReference>
<keyword evidence="7" id="KW-0539">Nucleus</keyword>
<proteinExistence type="inferred from homology"/>
<evidence type="ECO:0000256" key="1">
    <source>
        <dbReference type="ARBA" id="ARBA00004123"/>
    </source>
</evidence>
<evidence type="ECO:0000256" key="5">
    <source>
        <dbReference type="ARBA" id="ARBA00022490"/>
    </source>
</evidence>
<name>A0A392PG44_9FABA</name>
<dbReference type="GO" id="GO:0006611">
    <property type="term" value="P:protein export from nucleus"/>
    <property type="evidence" value="ECO:0007669"/>
    <property type="project" value="TreeGrafter"/>
</dbReference>
<dbReference type="GO" id="GO:0005737">
    <property type="term" value="C:cytoplasm"/>
    <property type="evidence" value="ECO:0007669"/>
    <property type="project" value="UniProtKB-SubCell"/>
</dbReference>
<feature type="non-terminal residue" evidence="8">
    <location>
        <position position="1"/>
    </location>
</feature>
<dbReference type="InterPro" id="IPR044189">
    <property type="entry name" value="XPO4/7-like"/>
</dbReference>
<evidence type="ECO:0000256" key="2">
    <source>
        <dbReference type="ARBA" id="ARBA00004496"/>
    </source>
</evidence>
<keyword evidence="6" id="KW-0653">Protein transport</keyword>
<accession>A0A392PG44</accession>
<dbReference type="AlphaFoldDB" id="A0A392PG44"/>
<protein>
    <submittedName>
        <fullName evidence="8">Exportin-7-B-like</fullName>
    </submittedName>
</protein>
<evidence type="ECO:0000256" key="4">
    <source>
        <dbReference type="ARBA" id="ARBA00022448"/>
    </source>
</evidence>
<dbReference type="Proteomes" id="UP000265520">
    <property type="component" value="Unassembled WGS sequence"/>
</dbReference>
<dbReference type="PANTHER" id="PTHR12596">
    <property type="entry name" value="EXPORTIN 4,7-RELATED"/>
    <property type="match status" value="1"/>
</dbReference>
<comment type="caution">
    <text evidence="8">The sequence shown here is derived from an EMBL/GenBank/DDBJ whole genome shotgun (WGS) entry which is preliminary data.</text>
</comment>
<dbReference type="GO" id="GO:0005643">
    <property type="term" value="C:nuclear pore"/>
    <property type="evidence" value="ECO:0007669"/>
    <property type="project" value="TreeGrafter"/>
</dbReference>
<reference evidence="8 9" key="1">
    <citation type="journal article" date="2018" name="Front. Plant Sci.">
        <title>Red Clover (Trifolium pratense) and Zigzag Clover (T. medium) - A Picture of Genomic Similarities and Differences.</title>
        <authorList>
            <person name="Dluhosova J."/>
            <person name="Istvanek J."/>
            <person name="Nedelnik J."/>
            <person name="Repkova J."/>
        </authorList>
    </citation>
    <scope>NUCLEOTIDE SEQUENCE [LARGE SCALE GENOMIC DNA]</scope>
    <source>
        <strain evidence="9">cv. 10/8</strain>
        <tissue evidence="8">Leaf</tissue>
    </source>
</reference>
<evidence type="ECO:0000256" key="3">
    <source>
        <dbReference type="ARBA" id="ARBA00009466"/>
    </source>
</evidence>
<keyword evidence="5" id="KW-0963">Cytoplasm</keyword>
<keyword evidence="9" id="KW-1185">Reference proteome</keyword>
<dbReference type="PANTHER" id="PTHR12596:SF2">
    <property type="entry name" value="EXPORTIN-7 ISOFORM X1"/>
    <property type="match status" value="1"/>
</dbReference>
<comment type="similarity">
    <text evidence="3">Belongs to the exportin family.</text>
</comment>
<evidence type="ECO:0000256" key="7">
    <source>
        <dbReference type="ARBA" id="ARBA00023242"/>
    </source>
</evidence>
<evidence type="ECO:0000313" key="9">
    <source>
        <dbReference type="Proteomes" id="UP000265520"/>
    </source>
</evidence>
<organism evidence="8 9">
    <name type="scientific">Trifolium medium</name>
    <dbReference type="NCBI Taxonomy" id="97028"/>
    <lineage>
        <taxon>Eukaryota</taxon>
        <taxon>Viridiplantae</taxon>
        <taxon>Streptophyta</taxon>
        <taxon>Embryophyta</taxon>
        <taxon>Tracheophyta</taxon>
        <taxon>Spermatophyta</taxon>
        <taxon>Magnoliopsida</taxon>
        <taxon>eudicotyledons</taxon>
        <taxon>Gunneridae</taxon>
        <taxon>Pentapetalae</taxon>
        <taxon>rosids</taxon>
        <taxon>fabids</taxon>
        <taxon>Fabales</taxon>
        <taxon>Fabaceae</taxon>
        <taxon>Papilionoideae</taxon>
        <taxon>50 kb inversion clade</taxon>
        <taxon>NPAAA clade</taxon>
        <taxon>Hologalegina</taxon>
        <taxon>IRL clade</taxon>
        <taxon>Trifolieae</taxon>
        <taxon>Trifolium</taxon>
    </lineage>
</organism>
<dbReference type="GO" id="GO:0005049">
    <property type="term" value="F:nuclear export signal receptor activity"/>
    <property type="evidence" value="ECO:0007669"/>
    <property type="project" value="InterPro"/>
</dbReference>